<comment type="caution">
    <text evidence="2">The sequence shown here is derived from an EMBL/GenBank/DDBJ whole genome shotgun (WGS) entry which is preliminary data.</text>
</comment>
<dbReference type="Gene3D" id="2.40.160.20">
    <property type="match status" value="1"/>
</dbReference>
<keyword evidence="3" id="KW-1185">Reference proteome</keyword>
<organism evidence="2 3">
    <name type="scientific">Spirosoma utsteinense</name>
    <dbReference type="NCBI Taxonomy" id="2585773"/>
    <lineage>
        <taxon>Bacteria</taxon>
        <taxon>Pseudomonadati</taxon>
        <taxon>Bacteroidota</taxon>
        <taxon>Cytophagia</taxon>
        <taxon>Cytophagales</taxon>
        <taxon>Cytophagaceae</taxon>
        <taxon>Spirosoma</taxon>
    </lineage>
</organism>
<evidence type="ECO:0000256" key="1">
    <source>
        <dbReference type="SAM" id="SignalP"/>
    </source>
</evidence>
<protein>
    <recommendedName>
        <fullName evidence="4">Outer membrane protein beta-barrel domain-containing protein</fullName>
    </recommendedName>
</protein>
<feature type="signal peptide" evidence="1">
    <location>
        <begin position="1"/>
        <end position="18"/>
    </location>
</feature>
<feature type="chain" id="PRO_5045833643" description="Outer membrane protein beta-barrel domain-containing protein" evidence="1">
    <location>
        <begin position="19"/>
        <end position="192"/>
    </location>
</feature>
<name>A0ABR6WDD9_9BACT</name>
<gene>
    <name evidence="2" type="ORF">FH603_5114</name>
</gene>
<dbReference type="RefSeq" id="WP_186741244.1">
    <property type="nucleotide sequence ID" value="NZ_VFIA01000051.1"/>
</dbReference>
<accession>A0ABR6WDD9</accession>
<dbReference type="Proteomes" id="UP000700732">
    <property type="component" value="Unassembled WGS sequence"/>
</dbReference>
<evidence type="ECO:0008006" key="4">
    <source>
        <dbReference type="Google" id="ProtNLM"/>
    </source>
</evidence>
<dbReference type="NCBIfam" id="TIGR01414">
    <property type="entry name" value="autotrans_barl"/>
    <property type="match status" value="1"/>
</dbReference>
<sequence length="192" mass="21797">MKNYLLVVSLLFPLYASAQLATNNKQQALLEKGQLSAGLIVGGGWEYGNFQGRITPRLQYLLKDGWSIALEGRYTNIRGPEFRYRGAGLSTRYYFIRDRRLALFGQLGATYGQSTFLSVNYIRDAQGTVITWDTYRDRSNAFQSHAGLGVHISLNQRWSIEGMAERTLTNNIGSSLDYSRWQGNLGVNYRFE</sequence>
<dbReference type="InterPro" id="IPR011250">
    <property type="entry name" value="OMP/PagP_B-barrel"/>
</dbReference>
<dbReference type="InterPro" id="IPR006315">
    <property type="entry name" value="OM_autotransptr_brl_dom"/>
</dbReference>
<evidence type="ECO:0000313" key="2">
    <source>
        <dbReference type="EMBL" id="MBC3794585.1"/>
    </source>
</evidence>
<dbReference type="SUPFAM" id="SSF56925">
    <property type="entry name" value="OMPA-like"/>
    <property type="match status" value="1"/>
</dbReference>
<reference evidence="2 3" key="1">
    <citation type="submission" date="2019-06" db="EMBL/GenBank/DDBJ databases">
        <title>Spirosoma utsteinense sp. nov. isolated from Antarctic ice-free soils.</title>
        <authorList>
            <person name="Tahon G."/>
        </authorList>
    </citation>
    <scope>NUCLEOTIDE SEQUENCE [LARGE SCALE GENOMIC DNA]</scope>
    <source>
        <strain evidence="2 3">LMG 31447</strain>
    </source>
</reference>
<evidence type="ECO:0000313" key="3">
    <source>
        <dbReference type="Proteomes" id="UP000700732"/>
    </source>
</evidence>
<dbReference type="EMBL" id="VFIA01000051">
    <property type="protein sequence ID" value="MBC3794585.1"/>
    <property type="molecule type" value="Genomic_DNA"/>
</dbReference>
<keyword evidence="1" id="KW-0732">Signal</keyword>
<proteinExistence type="predicted"/>